<dbReference type="PANTHER" id="PTHR32114">
    <property type="entry name" value="ABC TRANSPORTER ABCH.3"/>
    <property type="match status" value="1"/>
</dbReference>
<dbReference type="AlphaFoldDB" id="A0A8T3UUB1"/>
<gene>
    <name evidence="5" type="ORF">IHE50_01890</name>
</gene>
<dbReference type="GO" id="GO:0006302">
    <property type="term" value="P:double-strand break repair"/>
    <property type="evidence" value="ECO:0007669"/>
    <property type="project" value="InterPro"/>
</dbReference>
<reference evidence="5 6" key="1">
    <citation type="submission" date="2020-09" db="EMBL/GenBank/DDBJ databases">
        <title>Genomic characterization of a novel Parvarchaeota family in acid mine drainage sediments.</title>
        <authorList>
            <person name="Luo Z.-H."/>
        </authorList>
    </citation>
    <scope>NUCLEOTIDE SEQUENCE [LARGE SCALE GENOMIC DNA]</scope>
    <source>
        <strain evidence="5">TL1-5_bins.178</strain>
    </source>
</reference>
<dbReference type="Pfam" id="PF13476">
    <property type="entry name" value="AAA_23"/>
    <property type="match status" value="1"/>
</dbReference>
<evidence type="ECO:0000256" key="1">
    <source>
        <dbReference type="ARBA" id="ARBA00023054"/>
    </source>
</evidence>
<protein>
    <submittedName>
        <fullName evidence="5">SMC family ATPase</fullName>
    </submittedName>
</protein>
<dbReference type="EMBL" id="JADFAQ010000025">
    <property type="protein sequence ID" value="MBE5728146.1"/>
    <property type="molecule type" value="Genomic_DNA"/>
</dbReference>
<comment type="caution">
    <text evidence="5">The sequence shown here is derived from an EMBL/GenBank/DDBJ whole genome shotgun (WGS) entry which is preliminary data.</text>
</comment>
<feature type="domain" description="Rad50/SbcC-type AAA" evidence="4">
    <location>
        <begin position="5"/>
        <end position="228"/>
    </location>
</feature>
<dbReference type="PANTHER" id="PTHR32114:SF2">
    <property type="entry name" value="ABC TRANSPORTER ABCH.3"/>
    <property type="match status" value="1"/>
</dbReference>
<dbReference type="GO" id="GO:0016887">
    <property type="term" value="F:ATP hydrolysis activity"/>
    <property type="evidence" value="ECO:0007669"/>
    <property type="project" value="InterPro"/>
</dbReference>
<feature type="coiled-coil region" evidence="2">
    <location>
        <begin position="207"/>
        <end position="303"/>
    </location>
</feature>
<keyword evidence="1 2" id="KW-0175">Coiled coil</keyword>
<evidence type="ECO:0000313" key="5">
    <source>
        <dbReference type="EMBL" id="MBE5728146.1"/>
    </source>
</evidence>
<dbReference type="SUPFAM" id="SSF52540">
    <property type="entry name" value="P-loop containing nucleoside triphosphate hydrolases"/>
    <property type="match status" value="1"/>
</dbReference>
<feature type="domain" description="ATPase AAA-type core" evidence="3">
    <location>
        <begin position="631"/>
        <end position="776"/>
    </location>
</feature>
<proteinExistence type="predicted"/>
<name>A0A8T3UUB1_9ARCH</name>
<evidence type="ECO:0000259" key="4">
    <source>
        <dbReference type="Pfam" id="PF13476"/>
    </source>
</evidence>
<dbReference type="Pfam" id="PF13304">
    <property type="entry name" value="AAA_21"/>
    <property type="match status" value="1"/>
</dbReference>
<feature type="coiled-coil region" evidence="2">
    <location>
        <begin position="461"/>
        <end position="645"/>
    </location>
</feature>
<dbReference type="Gene3D" id="3.40.50.300">
    <property type="entry name" value="P-loop containing nucleotide triphosphate hydrolases"/>
    <property type="match status" value="2"/>
</dbReference>
<sequence>MIINKIELNNIRSYSHAVIEFKRGINVIVGNTGSGKSSILMGIEYALFGKIGEGQNEGRLLLRRGCSGGSVSLGFTENGEEISVVRGLKRVKDAVRNDDSFNRVSINGREVDLQNRASDINRFISKSLSMSSDPLKTFEAVVYIKQDELKNLVFDTTQRKQEYIDDTLQVGKYAMVYDELKPIVLEMQNEAALLRKEIEFSVGDKELIDIRNKLLDIEQNIKSLEKSIDEGSVSMSNLAQDKKTYEEKLEGEKELQMKFDVLKSLIEREMKEEDKLRGEIESLHSERNLLAQKTENLEQGEEDNLLKELKEFDISISKRNSEKDQKVKEIHEIQMKMSVLSDRKNKLAEDLAKVLKRRDDIEKMITENKAMLEKARESLTEDEAAARVEQIKYFINELTEEREKSLSSGICAFCGSPIADKAHVEKEFGDRIRRYKDLISRYEEIKTNKIKPSKSSIERELFSLEKELSSTNIDIERLKREADLINVSELSYKLEKLESELEGISKDIGALLEKKLQISKKLDEASKSRALLTKLSSINSEIDQKMKSLQEKELDLQRHKSDLESLNFDASVGGELKKNLERINSEYNEVMSKLAENKKEKSLLEERREEERHKLDEITEKLKAKENANAKLTKLEKSIKLLSNLREDIRSIREYVRNRFIGDFKSLFQAKFYELRSETDYVVDIDNNYNVNIKTGEDNFESKGLSGGEKTIVALAYRISLSSIAAKLGGISRNDIFIMDEPTSGLDKKDVSALADSITKIAGVNQIIIVTHDDNLKNIADSIIQVEKRDGKTFITE</sequence>
<dbReference type="Proteomes" id="UP000763484">
    <property type="component" value="Unassembled WGS sequence"/>
</dbReference>
<dbReference type="InterPro" id="IPR003959">
    <property type="entry name" value="ATPase_AAA_core"/>
</dbReference>
<organism evidence="5 6">
    <name type="scientific">Candidatus Acidifodinimicrobium mancum</name>
    <dbReference type="NCBI Taxonomy" id="2898728"/>
    <lineage>
        <taxon>Archaea</taxon>
        <taxon>Candidatus Parvarchaeota</taxon>
        <taxon>Candidatus Acidifodinimicrobiaceae</taxon>
        <taxon>Candidatus Acidifodinimicrobium</taxon>
    </lineage>
</organism>
<evidence type="ECO:0000256" key="2">
    <source>
        <dbReference type="SAM" id="Coils"/>
    </source>
</evidence>
<dbReference type="InterPro" id="IPR038729">
    <property type="entry name" value="Rad50/SbcC_AAA"/>
</dbReference>
<evidence type="ECO:0000259" key="3">
    <source>
        <dbReference type="Pfam" id="PF13304"/>
    </source>
</evidence>
<dbReference type="InterPro" id="IPR027417">
    <property type="entry name" value="P-loop_NTPase"/>
</dbReference>
<evidence type="ECO:0000313" key="6">
    <source>
        <dbReference type="Proteomes" id="UP000763484"/>
    </source>
</evidence>
<accession>A0A8T3UUB1</accession>